<dbReference type="Pfam" id="PF06750">
    <property type="entry name" value="A24_N_bact"/>
    <property type="match status" value="1"/>
</dbReference>
<comment type="caution">
    <text evidence="13">The sequence shown here is derived from an EMBL/GenBank/DDBJ whole genome shotgun (WGS) entry which is preliminary data.</text>
</comment>
<feature type="domain" description="Prepilin type IV endopeptidase peptidase" evidence="11">
    <location>
        <begin position="105"/>
        <end position="221"/>
    </location>
</feature>
<evidence type="ECO:0000259" key="12">
    <source>
        <dbReference type="Pfam" id="PF06750"/>
    </source>
</evidence>
<evidence type="ECO:0000256" key="4">
    <source>
        <dbReference type="ARBA" id="ARBA00022519"/>
    </source>
</evidence>
<keyword evidence="6 10" id="KW-1133">Transmembrane helix</keyword>
<evidence type="ECO:0000256" key="8">
    <source>
        <dbReference type="RuleBase" id="RU003793"/>
    </source>
</evidence>
<evidence type="ECO:0000256" key="5">
    <source>
        <dbReference type="ARBA" id="ARBA00022692"/>
    </source>
</evidence>
<dbReference type="AlphaFoldDB" id="A0A2J0KRK0"/>
<dbReference type="PANTHER" id="PTHR30487:SF0">
    <property type="entry name" value="PREPILIN LEADER PEPTIDASE_N-METHYLTRANSFERASE-RELATED"/>
    <property type="match status" value="1"/>
</dbReference>
<dbReference type="Pfam" id="PF01478">
    <property type="entry name" value="Peptidase_A24"/>
    <property type="match status" value="1"/>
</dbReference>
<dbReference type="InterPro" id="IPR050882">
    <property type="entry name" value="Prepilin_peptidase/N-MTase"/>
</dbReference>
<evidence type="ECO:0000256" key="7">
    <source>
        <dbReference type="ARBA" id="ARBA00023136"/>
    </source>
</evidence>
<feature type="transmembrane region" description="Helical" evidence="10">
    <location>
        <begin position="192"/>
        <end position="216"/>
    </location>
</feature>
<keyword evidence="5 9" id="KW-0812">Transmembrane</keyword>
<feature type="transmembrane region" description="Helical" evidence="10">
    <location>
        <begin position="161"/>
        <end position="180"/>
    </location>
</feature>
<evidence type="ECO:0000256" key="9">
    <source>
        <dbReference type="RuleBase" id="RU003794"/>
    </source>
</evidence>
<dbReference type="PANTHER" id="PTHR30487">
    <property type="entry name" value="TYPE 4 PREPILIN-LIKE PROTEINS LEADER PEPTIDE-PROCESSING ENZYME"/>
    <property type="match status" value="1"/>
</dbReference>
<dbReference type="EMBL" id="PEWV01000067">
    <property type="protein sequence ID" value="PIU41198.1"/>
    <property type="molecule type" value="Genomic_DNA"/>
</dbReference>
<keyword evidence="9" id="KW-0808">Transferase</keyword>
<dbReference type="EC" id="3.4.23.43" evidence="9"/>
<organism evidence="13 14">
    <name type="scientific">Candidatus Aquitaenariimonas noxiae</name>
    <dbReference type="NCBI Taxonomy" id="1974741"/>
    <lineage>
        <taxon>Bacteria</taxon>
        <taxon>Pseudomonadati</taxon>
        <taxon>Candidatus Omnitrophota</taxon>
        <taxon>Candidatus Aquitaenariimonas</taxon>
    </lineage>
</organism>
<reference evidence="13 14" key="1">
    <citation type="submission" date="2017-09" db="EMBL/GenBank/DDBJ databases">
        <title>Depth-based differentiation of microbial function through sediment-hosted aquifers and enrichment of novel symbionts in the deep terrestrial subsurface.</title>
        <authorList>
            <person name="Probst A.J."/>
            <person name="Ladd B."/>
            <person name="Jarett J.K."/>
            <person name="Geller-Mcgrath D.E."/>
            <person name="Sieber C.M."/>
            <person name="Emerson J.B."/>
            <person name="Anantharaman K."/>
            <person name="Thomas B.C."/>
            <person name="Malmstrom R."/>
            <person name="Stieglmeier M."/>
            <person name="Klingl A."/>
            <person name="Woyke T."/>
            <person name="Ryan C.M."/>
            <person name="Banfield J.F."/>
        </authorList>
    </citation>
    <scope>NUCLEOTIDE SEQUENCE [LARGE SCALE GENOMIC DNA]</scope>
    <source>
        <strain evidence="13">CG07_land_8_20_14_0_80_42_15</strain>
    </source>
</reference>
<comment type="subcellular location">
    <subcellularLocation>
        <location evidence="1">Cell inner membrane</location>
        <topology evidence="1">Multi-pass membrane protein</topology>
    </subcellularLocation>
    <subcellularLocation>
        <location evidence="9">Cell membrane</location>
        <topology evidence="9">Multi-pass membrane protein</topology>
    </subcellularLocation>
</comment>
<accession>A0A2J0KRK0</accession>
<dbReference type="GO" id="GO:0008168">
    <property type="term" value="F:methyltransferase activity"/>
    <property type="evidence" value="ECO:0007669"/>
    <property type="project" value="UniProtKB-KW"/>
</dbReference>
<evidence type="ECO:0000256" key="1">
    <source>
        <dbReference type="ARBA" id="ARBA00004429"/>
    </source>
</evidence>
<feature type="transmembrane region" description="Helical" evidence="10">
    <location>
        <begin position="74"/>
        <end position="94"/>
    </location>
</feature>
<comment type="catalytic activity">
    <reaction evidence="9">
        <text>Typically cleaves a -Gly-|-Phe- bond to release an N-terminal, basic peptide of 5-8 residues from type IV prepilin, and then N-methylates the new N-terminal amino group, the methyl donor being S-adenosyl-L-methionine.</text>
        <dbReference type="EC" id="3.4.23.43"/>
    </reaction>
</comment>
<comment type="function">
    <text evidence="9">Plays an essential role in type IV pili and type II pseudopili formation by proteolytically removing the leader sequence from substrate proteins and subsequently monomethylating the alpha-amino group of the newly exposed N-terminal phenylalanine.</text>
</comment>
<keyword evidence="7 10" id="KW-0472">Membrane</keyword>
<dbReference type="InterPro" id="IPR014032">
    <property type="entry name" value="Peptidase_A24A_bac"/>
</dbReference>
<dbReference type="GO" id="GO:0006465">
    <property type="term" value="P:signal peptide processing"/>
    <property type="evidence" value="ECO:0007669"/>
    <property type="project" value="TreeGrafter"/>
</dbReference>
<evidence type="ECO:0000256" key="3">
    <source>
        <dbReference type="ARBA" id="ARBA00022475"/>
    </source>
</evidence>
<gene>
    <name evidence="13" type="ORF">COS99_06600</name>
</gene>
<feature type="domain" description="Prepilin peptidase A24 N-terminal" evidence="12">
    <location>
        <begin position="11"/>
        <end position="91"/>
    </location>
</feature>
<keyword evidence="4" id="KW-0997">Cell inner membrane</keyword>
<keyword evidence="3" id="KW-1003">Cell membrane</keyword>
<dbReference type="EC" id="2.1.1.-" evidence="9"/>
<evidence type="ECO:0000256" key="10">
    <source>
        <dbReference type="SAM" id="Phobius"/>
    </source>
</evidence>
<dbReference type="Proteomes" id="UP000230052">
    <property type="component" value="Unassembled WGS sequence"/>
</dbReference>
<sequence length="262" mass="28882">METILSIFVFLFGLCIGSFLNVCIYRMPEGESVVRPRSRCPGCKHMIPWYDNIPLLSFILLGRKCRFCKTKISFQYFIVELLTGLLLLLLFKFYGVSPEFFIYSALFACLVVVTFIDMKHKEIPDRLSIPGIFIGIILSFVFPVLHGASSNVAGLLSSLKGALAGGGSIYALGVFGYILFRKEAMGFGDVKLMAMIGAFLGWKLTILTFFLAPFFGSVVGIGLKIKTGDSLIPYGPFLSLASLAALLLGNHILSYLFGGYVW</sequence>
<feature type="transmembrane region" description="Helical" evidence="10">
    <location>
        <begin position="129"/>
        <end position="149"/>
    </location>
</feature>
<dbReference type="GO" id="GO:0004190">
    <property type="term" value="F:aspartic-type endopeptidase activity"/>
    <property type="evidence" value="ECO:0007669"/>
    <property type="project" value="UniProtKB-EC"/>
</dbReference>
<feature type="transmembrane region" description="Helical" evidence="10">
    <location>
        <begin position="236"/>
        <end position="257"/>
    </location>
</feature>
<evidence type="ECO:0000259" key="11">
    <source>
        <dbReference type="Pfam" id="PF01478"/>
    </source>
</evidence>
<dbReference type="PRINTS" id="PR00864">
    <property type="entry name" value="PREPILNPTASE"/>
</dbReference>
<dbReference type="Gene3D" id="1.20.120.1220">
    <property type="match status" value="1"/>
</dbReference>
<evidence type="ECO:0000313" key="13">
    <source>
        <dbReference type="EMBL" id="PIU41198.1"/>
    </source>
</evidence>
<keyword evidence="9" id="KW-0489">Methyltransferase</keyword>
<dbReference type="InterPro" id="IPR010627">
    <property type="entry name" value="Prepilin_pept_A24_N"/>
</dbReference>
<evidence type="ECO:0000313" key="14">
    <source>
        <dbReference type="Proteomes" id="UP000230052"/>
    </source>
</evidence>
<name>A0A2J0KRK0_9BACT</name>
<dbReference type="GO" id="GO:0032259">
    <property type="term" value="P:methylation"/>
    <property type="evidence" value="ECO:0007669"/>
    <property type="project" value="UniProtKB-KW"/>
</dbReference>
<feature type="transmembrane region" description="Helical" evidence="10">
    <location>
        <begin position="7"/>
        <end position="27"/>
    </location>
</feature>
<comment type="similarity">
    <text evidence="2 8">Belongs to the peptidase A24 family.</text>
</comment>
<keyword evidence="9" id="KW-0378">Hydrolase</keyword>
<evidence type="ECO:0000256" key="6">
    <source>
        <dbReference type="ARBA" id="ARBA00022989"/>
    </source>
</evidence>
<evidence type="ECO:0000256" key="2">
    <source>
        <dbReference type="ARBA" id="ARBA00005801"/>
    </source>
</evidence>
<protein>
    <recommendedName>
        <fullName evidence="9">Prepilin leader peptidase/N-methyltransferase</fullName>
        <ecNumber evidence="9">2.1.1.-</ecNumber>
        <ecNumber evidence="9">3.4.23.43</ecNumber>
    </recommendedName>
</protein>
<proteinExistence type="inferred from homology"/>
<keyword evidence="9" id="KW-0645">Protease</keyword>
<dbReference type="GO" id="GO:0005886">
    <property type="term" value="C:plasma membrane"/>
    <property type="evidence" value="ECO:0007669"/>
    <property type="project" value="UniProtKB-SubCell"/>
</dbReference>
<keyword evidence="9" id="KW-0511">Multifunctional enzyme</keyword>
<feature type="transmembrane region" description="Helical" evidence="10">
    <location>
        <begin position="100"/>
        <end position="117"/>
    </location>
</feature>
<dbReference type="InterPro" id="IPR000045">
    <property type="entry name" value="Prepilin_IV_endopep_pep"/>
</dbReference>